<name>A0ABS2GFK2_9FIRM</name>
<evidence type="ECO:0000313" key="8">
    <source>
        <dbReference type="Proteomes" id="UP000707138"/>
    </source>
</evidence>
<dbReference type="Pfam" id="PF00939">
    <property type="entry name" value="Na_sulph_symp"/>
    <property type="match status" value="1"/>
</dbReference>
<evidence type="ECO:0000256" key="5">
    <source>
        <dbReference type="ARBA" id="ARBA00023136"/>
    </source>
</evidence>
<accession>A0ABS2GFK2</accession>
<sequence length="134" mass="15051">MVTKFLWLGEWFHTHLDLHVFPPLVAMALLLLLTMLIRYFFASTIAYVVTLVPVIFTLGQVFGLPAIPLLLLVAASAQLASLMTHYGNAVGPLFFGAGYVPESRWWFTGHIIAFYSMAVYFVVGLAWWSVLGLW</sequence>
<organism evidence="7 8">
    <name type="scientific">Veillonella magna</name>
    <dbReference type="NCBI Taxonomy" id="464322"/>
    <lineage>
        <taxon>Bacteria</taxon>
        <taxon>Bacillati</taxon>
        <taxon>Bacillota</taxon>
        <taxon>Negativicutes</taxon>
        <taxon>Veillonellales</taxon>
        <taxon>Veillonellaceae</taxon>
        <taxon>Veillonella</taxon>
    </lineage>
</organism>
<evidence type="ECO:0000256" key="6">
    <source>
        <dbReference type="SAM" id="Phobius"/>
    </source>
</evidence>
<keyword evidence="5 6" id="KW-0472">Membrane</keyword>
<dbReference type="InterPro" id="IPR001898">
    <property type="entry name" value="SLC13A/DASS"/>
</dbReference>
<feature type="transmembrane region" description="Helical" evidence="6">
    <location>
        <begin position="20"/>
        <end position="41"/>
    </location>
</feature>
<dbReference type="PANTHER" id="PTHR42826">
    <property type="entry name" value="DICARBOXYLATE TRANSPORTER 2.1, CHLOROPLASTIC"/>
    <property type="match status" value="1"/>
</dbReference>
<evidence type="ECO:0000313" key="7">
    <source>
        <dbReference type="EMBL" id="MBM6912944.1"/>
    </source>
</evidence>
<keyword evidence="8" id="KW-1185">Reference proteome</keyword>
<feature type="transmembrane region" description="Helical" evidence="6">
    <location>
        <begin position="48"/>
        <end position="73"/>
    </location>
</feature>
<evidence type="ECO:0000256" key="3">
    <source>
        <dbReference type="ARBA" id="ARBA00022692"/>
    </source>
</evidence>
<comment type="subcellular location">
    <subcellularLocation>
        <location evidence="1">Membrane</location>
        <topology evidence="1">Multi-pass membrane protein</topology>
    </subcellularLocation>
</comment>
<gene>
    <name evidence="7" type="ORF">H6A01_06350</name>
</gene>
<evidence type="ECO:0000256" key="4">
    <source>
        <dbReference type="ARBA" id="ARBA00022989"/>
    </source>
</evidence>
<comment type="similarity">
    <text evidence="2">Belongs to the SLC13A/DASS transporter (TC 2.A.47) family. DIT1 subfamily.</text>
</comment>
<comment type="caution">
    <text evidence="7">The sequence shown here is derived from an EMBL/GenBank/DDBJ whole genome shotgun (WGS) entry which is preliminary data.</text>
</comment>
<dbReference type="RefSeq" id="WP_205087950.1">
    <property type="nucleotide sequence ID" value="NZ_JACJLA010000010.1"/>
</dbReference>
<dbReference type="EMBL" id="JACJLA010000010">
    <property type="protein sequence ID" value="MBM6912944.1"/>
    <property type="molecule type" value="Genomic_DNA"/>
</dbReference>
<feature type="transmembrane region" description="Helical" evidence="6">
    <location>
        <begin position="79"/>
        <end position="100"/>
    </location>
</feature>
<evidence type="ECO:0000256" key="2">
    <source>
        <dbReference type="ARBA" id="ARBA00007349"/>
    </source>
</evidence>
<reference evidence="7 8" key="1">
    <citation type="journal article" date="2021" name="Sci. Rep.">
        <title>The distribution of antibiotic resistance genes in chicken gut microbiota commensals.</title>
        <authorList>
            <person name="Juricova H."/>
            <person name="Matiasovicova J."/>
            <person name="Kubasova T."/>
            <person name="Cejkova D."/>
            <person name="Rychlik I."/>
        </authorList>
    </citation>
    <scope>NUCLEOTIDE SEQUENCE [LARGE SCALE GENOMIC DNA]</scope>
    <source>
        <strain evidence="7 8">An537</strain>
    </source>
</reference>
<dbReference type="Proteomes" id="UP000707138">
    <property type="component" value="Unassembled WGS sequence"/>
</dbReference>
<keyword evidence="3 6" id="KW-0812">Transmembrane</keyword>
<protein>
    <submittedName>
        <fullName evidence="7">Anion permease</fullName>
    </submittedName>
</protein>
<keyword evidence="4 6" id="KW-1133">Transmembrane helix</keyword>
<dbReference type="InterPro" id="IPR030676">
    <property type="entry name" value="CitT-rel"/>
</dbReference>
<evidence type="ECO:0000256" key="1">
    <source>
        <dbReference type="ARBA" id="ARBA00004141"/>
    </source>
</evidence>
<proteinExistence type="inferred from homology"/>
<feature type="transmembrane region" description="Helical" evidence="6">
    <location>
        <begin position="112"/>
        <end position="130"/>
    </location>
</feature>